<evidence type="ECO:0000256" key="2">
    <source>
        <dbReference type="ARBA" id="ARBA00022448"/>
    </source>
</evidence>
<dbReference type="Pfam" id="PF00005">
    <property type="entry name" value="ABC_tran"/>
    <property type="match status" value="1"/>
</dbReference>
<sequence>MTRTMQKLRPQRPEPLPQEDAPTTALRRADEPQTKAPEPKAPEPTTAEAPAPRPAAKTALEVRQLRLGVDGEQVLADLSFTAEPGTLTTVIGPSEASTAGLVDVLGAAVQPSVGTVHFDGHDITDDHLRSHIGVVPRYDLLHPALTVEQALGYAAELRLAPKTSADHRRQKVHRALTAMKLDLLRTVQVGNLTAEQRKRASMAMELLTEPSALVLDEPTAGLEVAAHGEMRTTLRRFADEGRVVVVATTSPTDIDICDQVVLLTGIGTPAFAGPPAQIGAELGTTDWAEIIARVTTDPYGAHGAYLARHPQAPPVAEPTPVEPSARPARPSLWRQIRIAVRRQAWLLVGDQRYFTFLAILPVLFGALSLVVPGNSGLGPADPYGSSPDEAVEILAVLTAGAVAMGTALSIRDLFGERRIFRREQANGLSASAFLAGKLIVDSLVGIVAAAIMATAAVVGKGTPTQGGLLLGDGAFGAAVELFVVLAIATIVSAMVALALSSLSGYLEQILLTAVLIVLISTVFSGAMFPIAGRFGLEQVSWLVPSRWALAAAASTVDVPAVNPLAASDDSWTHSTGRWLFDMAMLVGLGVVATGWLRWRLRRPARRSGDDSKVAAARPESQS</sequence>
<keyword evidence="9" id="KW-0067">ATP-binding</keyword>
<dbReference type="PANTHER" id="PTHR48041:SF139">
    <property type="entry name" value="PROTEIN SCARLET"/>
    <property type="match status" value="1"/>
</dbReference>
<dbReference type="RefSeq" id="WP_249763350.1">
    <property type="nucleotide sequence ID" value="NZ_CP097320.1"/>
</dbReference>
<dbReference type="PROSITE" id="PS50893">
    <property type="entry name" value="ABC_TRANSPORTER_2"/>
    <property type="match status" value="1"/>
</dbReference>
<feature type="compositionally biased region" description="Low complexity" evidence="6">
    <location>
        <begin position="43"/>
        <end position="55"/>
    </location>
</feature>
<dbReference type="Gene3D" id="3.40.50.300">
    <property type="entry name" value="P-loop containing nucleotide triphosphate hydrolases"/>
    <property type="match status" value="1"/>
</dbReference>
<evidence type="ECO:0000256" key="4">
    <source>
        <dbReference type="ARBA" id="ARBA00022989"/>
    </source>
</evidence>
<name>A0ABY4QT69_9MYCO</name>
<evidence type="ECO:0000256" key="6">
    <source>
        <dbReference type="SAM" id="MobiDB-lite"/>
    </source>
</evidence>
<evidence type="ECO:0000313" key="9">
    <source>
        <dbReference type="EMBL" id="UQX13059.1"/>
    </source>
</evidence>
<reference evidence="9" key="1">
    <citation type="submission" date="2022-05" db="EMBL/GenBank/DDBJ databases">
        <title>A methanotrophic Mycobacterium dominates a cave microbial ecosystem.</title>
        <authorList>
            <person name="Van Spanning R.J.M."/>
            <person name="Guan Q."/>
            <person name="Melkonian C."/>
            <person name="Gallant J."/>
            <person name="Polerecky L."/>
            <person name="Flot J.-F."/>
            <person name="Brandt B.W."/>
            <person name="Braster M."/>
            <person name="Iturbe Espinoza P."/>
            <person name="Aerts J."/>
            <person name="Meima-Franke M."/>
            <person name="Piersma S.R."/>
            <person name="Bunduc C."/>
            <person name="Ummels R."/>
            <person name="Pain A."/>
            <person name="Fleming E.J."/>
            <person name="van der Wel N."/>
            <person name="Gherman V.D."/>
            <person name="Sarbu S.M."/>
            <person name="Bodelier P.L.E."/>
            <person name="Bitter W."/>
        </authorList>
    </citation>
    <scope>NUCLEOTIDE SEQUENCE</scope>
    <source>
        <strain evidence="9">Sulfur Cave</strain>
    </source>
</reference>
<evidence type="ECO:0000256" key="3">
    <source>
        <dbReference type="ARBA" id="ARBA00022692"/>
    </source>
</evidence>
<gene>
    <name evidence="9" type="ORF">M5I08_11830</name>
</gene>
<evidence type="ECO:0000259" key="8">
    <source>
        <dbReference type="PROSITE" id="PS50893"/>
    </source>
</evidence>
<evidence type="ECO:0000256" key="5">
    <source>
        <dbReference type="ARBA" id="ARBA00023136"/>
    </source>
</evidence>
<keyword evidence="3 7" id="KW-0812">Transmembrane</keyword>
<feature type="transmembrane region" description="Helical" evidence="7">
    <location>
        <begin position="353"/>
        <end position="373"/>
    </location>
</feature>
<feature type="compositionally biased region" description="Basic and acidic residues" evidence="6">
    <location>
        <begin position="27"/>
        <end position="41"/>
    </location>
</feature>
<evidence type="ECO:0000256" key="7">
    <source>
        <dbReference type="SAM" id="Phobius"/>
    </source>
</evidence>
<feature type="transmembrane region" description="Helical" evidence="7">
    <location>
        <begin position="509"/>
        <end position="531"/>
    </location>
</feature>
<proteinExistence type="predicted"/>
<dbReference type="SUPFAM" id="SSF52540">
    <property type="entry name" value="P-loop containing nucleoside triphosphate hydrolases"/>
    <property type="match status" value="1"/>
</dbReference>
<keyword evidence="4 7" id="KW-1133">Transmembrane helix</keyword>
<dbReference type="InterPro" id="IPR003439">
    <property type="entry name" value="ABC_transporter-like_ATP-bd"/>
</dbReference>
<feature type="transmembrane region" description="Helical" evidence="7">
    <location>
        <begin position="578"/>
        <end position="596"/>
    </location>
</feature>
<organism evidence="9 10">
    <name type="scientific">Candidatus Mycobacterium methanotrophicum</name>
    <dbReference type="NCBI Taxonomy" id="2943498"/>
    <lineage>
        <taxon>Bacteria</taxon>
        <taxon>Bacillati</taxon>
        <taxon>Actinomycetota</taxon>
        <taxon>Actinomycetes</taxon>
        <taxon>Mycobacteriales</taxon>
        <taxon>Mycobacteriaceae</taxon>
        <taxon>Mycobacterium</taxon>
    </lineage>
</organism>
<dbReference type="InterPro" id="IPR013525">
    <property type="entry name" value="ABC2_TM"/>
</dbReference>
<dbReference type="InterPro" id="IPR050352">
    <property type="entry name" value="ABCG_transporters"/>
</dbReference>
<comment type="subcellular location">
    <subcellularLocation>
        <location evidence="1">Membrane</location>
        <topology evidence="1">Multi-pass membrane protein</topology>
    </subcellularLocation>
</comment>
<feature type="transmembrane region" description="Helical" evidence="7">
    <location>
        <begin position="393"/>
        <end position="414"/>
    </location>
</feature>
<dbReference type="PANTHER" id="PTHR48041">
    <property type="entry name" value="ABC TRANSPORTER G FAMILY MEMBER 28"/>
    <property type="match status" value="1"/>
</dbReference>
<dbReference type="EMBL" id="CP097320">
    <property type="protein sequence ID" value="UQX13059.1"/>
    <property type="molecule type" value="Genomic_DNA"/>
</dbReference>
<protein>
    <submittedName>
        <fullName evidence="9">ATP-binding cassette domain-containing protein</fullName>
    </submittedName>
</protein>
<feature type="transmembrane region" description="Helical" evidence="7">
    <location>
        <begin position="434"/>
        <end position="458"/>
    </location>
</feature>
<dbReference type="Proteomes" id="UP001056610">
    <property type="component" value="Chromosome"/>
</dbReference>
<feature type="region of interest" description="Disordered" evidence="6">
    <location>
        <begin position="1"/>
        <end position="55"/>
    </location>
</feature>
<feature type="transmembrane region" description="Helical" evidence="7">
    <location>
        <begin position="478"/>
        <end position="502"/>
    </location>
</feature>
<accession>A0ABY4QT69</accession>
<keyword evidence="5 7" id="KW-0472">Membrane</keyword>
<dbReference type="Pfam" id="PF01061">
    <property type="entry name" value="ABC2_membrane"/>
    <property type="match status" value="1"/>
</dbReference>
<dbReference type="InterPro" id="IPR027417">
    <property type="entry name" value="P-loop_NTPase"/>
</dbReference>
<keyword evidence="10" id="KW-1185">Reference proteome</keyword>
<dbReference type="GO" id="GO:0005524">
    <property type="term" value="F:ATP binding"/>
    <property type="evidence" value="ECO:0007669"/>
    <property type="project" value="UniProtKB-KW"/>
</dbReference>
<evidence type="ECO:0000256" key="1">
    <source>
        <dbReference type="ARBA" id="ARBA00004141"/>
    </source>
</evidence>
<feature type="domain" description="ABC transporter" evidence="8">
    <location>
        <begin position="60"/>
        <end position="291"/>
    </location>
</feature>
<keyword evidence="2" id="KW-0813">Transport</keyword>
<keyword evidence="9" id="KW-0547">Nucleotide-binding</keyword>
<evidence type="ECO:0000313" key="10">
    <source>
        <dbReference type="Proteomes" id="UP001056610"/>
    </source>
</evidence>